<sequence length="53" mass="6354">MDEEGADKRFKLVLSFMKNRKPNYTEILKVPSKKERNLEATLGERHQTIHRRN</sequence>
<evidence type="ECO:0000313" key="2">
    <source>
        <dbReference type="Proteomes" id="UP001497480"/>
    </source>
</evidence>
<dbReference type="AlphaFoldDB" id="A0AAV1XGT3"/>
<gene>
    <name evidence="1" type="ORF">LLUT_LOCUS21203</name>
</gene>
<dbReference type="EMBL" id="CAXHTB010000014">
    <property type="protein sequence ID" value="CAL0320143.1"/>
    <property type="molecule type" value="Genomic_DNA"/>
</dbReference>
<keyword evidence="2" id="KW-1185">Reference proteome</keyword>
<protein>
    <submittedName>
        <fullName evidence="1">Uncharacterized protein</fullName>
    </submittedName>
</protein>
<name>A0AAV1XGT3_LUPLU</name>
<comment type="caution">
    <text evidence="1">The sequence shown here is derived from an EMBL/GenBank/DDBJ whole genome shotgun (WGS) entry which is preliminary data.</text>
</comment>
<organism evidence="1 2">
    <name type="scientific">Lupinus luteus</name>
    <name type="common">European yellow lupine</name>
    <dbReference type="NCBI Taxonomy" id="3873"/>
    <lineage>
        <taxon>Eukaryota</taxon>
        <taxon>Viridiplantae</taxon>
        <taxon>Streptophyta</taxon>
        <taxon>Embryophyta</taxon>
        <taxon>Tracheophyta</taxon>
        <taxon>Spermatophyta</taxon>
        <taxon>Magnoliopsida</taxon>
        <taxon>eudicotyledons</taxon>
        <taxon>Gunneridae</taxon>
        <taxon>Pentapetalae</taxon>
        <taxon>rosids</taxon>
        <taxon>fabids</taxon>
        <taxon>Fabales</taxon>
        <taxon>Fabaceae</taxon>
        <taxon>Papilionoideae</taxon>
        <taxon>50 kb inversion clade</taxon>
        <taxon>genistoids sensu lato</taxon>
        <taxon>core genistoids</taxon>
        <taxon>Genisteae</taxon>
        <taxon>Lupinus</taxon>
    </lineage>
</organism>
<dbReference type="Proteomes" id="UP001497480">
    <property type="component" value="Unassembled WGS sequence"/>
</dbReference>
<evidence type="ECO:0000313" key="1">
    <source>
        <dbReference type="EMBL" id="CAL0320143.1"/>
    </source>
</evidence>
<proteinExistence type="predicted"/>
<reference evidence="1 2" key="1">
    <citation type="submission" date="2024-03" db="EMBL/GenBank/DDBJ databases">
        <authorList>
            <person name="Martinez-Hernandez J."/>
        </authorList>
    </citation>
    <scope>NUCLEOTIDE SEQUENCE [LARGE SCALE GENOMIC DNA]</scope>
</reference>
<accession>A0AAV1XGT3</accession>